<accession>A0A645EH46</accession>
<comment type="caution">
    <text evidence="1">The sequence shown here is derived from an EMBL/GenBank/DDBJ whole genome shotgun (WGS) entry which is preliminary data.</text>
</comment>
<proteinExistence type="predicted"/>
<sequence>MLRRPFANGGFVLAKHPFPGAGRIHQHDIKARAEGSRQRVRAHAGHQRVCHTQPLDVSREDLRAAAHRLVGNQ</sequence>
<reference evidence="1" key="1">
    <citation type="submission" date="2019-08" db="EMBL/GenBank/DDBJ databases">
        <authorList>
            <person name="Kucharzyk K."/>
            <person name="Murdoch R.W."/>
            <person name="Higgins S."/>
            <person name="Loffler F."/>
        </authorList>
    </citation>
    <scope>NUCLEOTIDE SEQUENCE</scope>
</reference>
<name>A0A645EH46_9ZZZZ</name>
<evidence type="ECO:0000313" key="1">
    <source>
        <dbReference type="EMBL" id="MPN00766.1"/>
    </source>
</evidence>
<organism evidence="1">
    <name type="scientific">bioreactor metagenome</name>
    <dbReference type="NCBI Taxonomy" id="1076179"/>
    <lineage>
        <taxon>unclassified sequences</taxon>
        <taxon>metagenomes</taxon>
        <taxon>ecological metagenomes</taxon>
    </lineage>
</organism>
<dbReference type="AlphaFoldDB" id="A0A645EH46"/>
<gene>
    <name evidence="1" type="ORF">SDC9_147964</name>
</gene>
<protein>
    <submittedName>
        <fullName evidence="1">Uncharacterized protein</fullName>
    </submittedName>
</protein>
<dbReference type="EMBL" id="VSSQ01046794">
    <property type="protein sequence ID" value="MPN00766.1"/>
    <property type="molecule type" value="Genomic_DNA"/>
</dbReference>